<organism evidence="2 3">
    <name type="scientific">Riccia sorocarpa</name>
    <dbReference type="NCBI Taxonomy" id="122646"/>
    <lineage>
        <taxon>Eukaryota</taxon>
        <taxon>Viridiplantae</taxon>
        <taxon>Streptophyta</taxon>
        <taxon>Embryophyta</taxon>
        <taxon>Marchantiophyta</taxon>
        <taxon>Marchantiopsida</taxon>
        <taxon>Marchantiidae</taxon>
        <taxon>Marchantiales</taxon>
        <taxon>Ricciaceae</taxon>
        <taxon>Riccia</taxon>
    </lineage>
</organism>
<reference evidence="2 3" key="1">
    <citation type="submission" date="2024-09" db="EMBL/GenBank/DDBJ databases">
        <title>Chromosome-scale assembly of Riccia sorocarpa.</title>
        <authorList>
            <person name="Paukszto L."/>
        </authorList>
    </citation>
    <scope>NUCLEOTIDE SEQUENCE [LARGE SCALE GENOMIC DNA]</scope>
    <source>
        <strain evidence="2">LP-2024</strain>
        <tissue evidence="2">Aerial parts of the thallus</tissue>
    </source>
</reference>
<comment type="caution">
    <text evidence="2">The sequence shown here is derived from an EMBL/GenBank/DDBJ whole genome shotgun (WGS) entry which is preliminary data.</text>
</comment>
<sequence>MAAIPAKNVHTLIHQLDLAAVEANKEVAGELELPENENQAALLLESLGIHHWLNIQHTFSTKGEDTTVKSNPLINFAIFTEEEKASFTEGLESLTASATGEKASVNDNGDPYIPTDTPRTIEYRVSEKLGMMWKCSNMNNLAPITLDMWSKMVNLSEGELSACKSNAIQGIIPAKVISLRETIKMVLFRDKYKCTESVSVRVKVNVVTDSNRVSKHRALLWNWIRPYFKCNCKFDSTRKKCKGEIIWLDHAIWYIFNHMEDFFPLPSIQARYMAFLIFLGSEARTTVLAHCSFMYTRELMVETAMEVFADPSNRTLPEHGDANGVRMIERLMKPACFSDTIISNQIQAGSRRRNRQPINLNSAPTRIIPMGRGQRMRGGRQFSGNRQFYQTPRSSSSSSRSFSSSFSGFPGPRNGPNFRSMPIGRRNMANEFANRRVYGLHRRIS</sequence>
<dbReference type="AlphaFoldDB" id="A0ABD3HAY1"/>
<evidence type="ECO:0000313" key="2">
    <source>
        <dbReference type="EMBL" id="KAL3687757.1"/>
    </source>
</evidence>
<evidence type="ECO:0000256" key="1">
    <source>
        <dbReference type="SAM" id="MobiDB-lite"/>
    </source>
</evidence>
<dbReference type="EMBL" id="JBJQOH010000004">
    <property type="protein sequence ID" value="KAL3687757.1"/>
    <property type="molecule type" value="Genomic_DNA"/>
</dbReference>
<feature type="region of interest" description="Disordered" evidence="1">
    <location>
        <begin position="363"/>
        <end position="423"/>
    </location>
</feature>
<feature type="compositionally biased region" description="Low complexity" evidence="1">
    <location>
        <begin position="392"/>
        <end position="419"/>
    </location>
</feature>
<dbReference type="Proteomes" id="UP001633002">
    <property type="component" value="Unassembled WGS sequence"/>
</dbReference>
<proteinExistence type="predicted"/>
<protein>
    <submittedName>
        <fullName evidence="2">Uncharacterized protein</fullName>
    </submittedName>
</protein>
<name>A0ABD3HAY1_9MARC</name>
<evidence type="ECO:0000313" key="3">
    <source>
        <dbReference type="Proteomes" id="UP001633002"/>
    </source>
</evidence>
<gene>
    <name evidence="2" type="ORF">R1sor_014066</name>
</gene>
<feature type="compositionally biased region" description="Polar residues" evidence="1">
    <location>
        <begin position="382"/>
        <end position="391"/>
    </location>
</feature>
<keyword evidence="3" id="KW-1185">Reference proteome</keyword>
<accession>A0ABD3HAY1</accession>